<dbReference type="KEGG" id="nta:107778491"/>
<protein>
    <submittedName>
        <fullName evidence="5">Pentatricopeptide repeat-containing protein At1g06270-like</fullName>
    </submittedName>
</protein>
<evidence type="ECO:0000313" key="5">
    <source>
        <dbReference type="RefSeq" id="XP_016454246.1"/>
    </source>
</evidence>
<dbReference type="NCBIfam" id="TIGR00756">
    <property type="entry name" value="PPR"/>
    <property type="match status" value="1"/>
</dbReference>
<dbReference type="InterPro" id="IPR002885">
    <property type="entry name" value="PPR_rpt"/>
</dbReference>
<dbReference type="AlphaFoldDB" id="A0A1S3YPV3"/>
<dbReference type="PANTHER" id="PTHR47939">
    <property type="entry name" value="MEMBRANE-ASSOCIATED SALT-INDUCIBLE PROTEIN-LIKE"/>
    <property type="match status" value="1"/>
</dbReference>
<dbReference type="OrthoDB" id="1911783at2759"/>
<organism evidence="4 5">
    <name type="scientific">Nicotiana tabacum</name>
    <name type="common">Common tobacco</name>
    <dbReference type="NCBI Taxonomy" id="4097"/>
    <lineage>
        <taxon>Eukaryota</taxon>
        <taxon>Viridiplantae</taxon>
        <taxon>Streptophyta</taxon>
        <taxon>Embryophyta</taxon>
        <taxon>Tracheophyta</taxon>
        <taxon>Spermatophyta</taxon>
        <taxon>Magnoliopsida</taxon>
        <taxon>eudicotyledons</taxon>
        <taxon>Gunneridae</taxon>
        <taxon>Pentapetalae</taxon>
        <taxon>asterids</taxon>
        <taxon>lamiids</taxon>
        <taxon>Solanales</taxon>
        <taxon>Solanaceae</taxon>
        <taxon>Nicotianoideae</taxon>
        <taxon>Nicotianeae</taxon>
        <taxon>Nicotiana</taxon>
    </lineage>
</organism>
<name>A0A1S3YPV3_TOBAC</name>
<proteinExistence type="inferred from homology"/>
<dbReference type="Gene3D" id="1.25.40.10">
    <property type="entry name" value="Tetratricopeptide repeat domain"/>
    <property type="match status" value="1"/>
</dbReference>
<dbReference type="SMR" id="A0A1S3YPV3"/>
<reference evidence="5" key="2">
    <citation type="submission" date="2025-08" db="UniProtKB">
        <authorList>
            <consortium name="RefSeq"/>
        </authorList>
    </citation>
    <scope>IDENTIFICATION</scope>
    <source>
        <tissue evidence="5">Leaf</tissue>
    </source>
</reference>
<dbReference type="GO" id="GO:0003729">
    <property type="term" value="F:mRNA binding"/>
    <property type="evidence" value="ECO:0000318"/>
    <property type="project" value="GO_Central"/>
</dbReference>
<dbReference type="PANTHER" id="PTHR47939:SF13">
    <property type="entry name" value="OS03G0201400 PROTEIN"/>
    <property type="match status" value="1"/>
</dbReference>
<dbReference type="InterPro" id="IPR050667">
    <property type="entry name" value="PPR-containing_protein"/>
</dbReference>
<accession>A0A1S3YPV3</accession>
<reference evidence="4" key="1">
    <citation type="journal article" date="2014" name="Nat. Commun.">
        <title>The tobacco genome sequence and its comparison with those of tomato and potato.</title>
        <authorList>
            <person name="Sierro N."/>
            <person name="Battey J.N."/>
            <person name="Ouadi S."/>
            <person name="Bakaher N."/>
            <person name="Bovet L."/>
            <person name="Willig A."/>
            <person name="Goepfert S."/>
            <person name="Peitsch M.C."/>
            <person name="Ivanov N.V."/>
        </authorList>
    </citation>
    <scope>NUCLEOTIDE SEQUENCE [LARGE SCALE GENOMIC DNA]</scope>
</reference>
<dbReference type="RefSeq" id="XP_016454246.1">
    <property type="nucleotide sequence ID" value="XM_016598760.1"/>
</dbReference>
<dbReference type="PROSITE" id="PS51375">
    <property type="entry name" value="PPR"/>
    <property type="match status" value="1"/>
</dbReference>
<dbReference type="Pfam" id="PF13041">
    <property type="entry name" value="PPR_2"/>
    <property type="match status" value="1"/>
</dbReference>
<evidence type="ECO:0000256" key="3">
    <source>
        <dbReference type="PROSITE-ProRule" id="PRU00708"/>
    </source>
</evidence>
<evidence type="ECO:0000256" key="1">
    <source>
        <dbReference type="ARBA" id="ARBA00007626"/>
    </source>
</evidence>
<evidence type="ECO:0000313" key="4">
    <source>
        <dbReference type="Proteomes" id="UP000790787"/>
    </source>
</evidence>
<dbReference type="OMA" id="CIPDIES"/>
<dbReference type="RefSeq" id="XP_016454246.1">
    <property type="nucleotide sequence ID" value="XM_016598760.2"/>
</dbReference>
<dbReference type="STRING" id="4097.A0A1S3YPV3"/>
<evidence type="ECO:0000256" key="2">
    <source>
        <dbReference type="ARBA" id="ARBA00022737"/>
    </source>
</evidence>
<gene>
    <name evidence="5" type="primary">LOC107778491</name>
</gene>
<sequence>MAAAKLHLSVRPICRAFASSARMLEETIKAVVEAKRYEQIPDILSSPKGSNHNPNPFSFLSTFPENTRVQIVDEILQSFIPVRPRSRPRIAYSSLLSYTLQSSNPLPLALAILQRTLRSGCLPVPQTHLLLSTAWLERRGKSHSVSSILLEMQDIGYSPDCGTCNYIILSLCKVDQIDEAANVLKGMARAGCIPDLDSYGTLIDNLSELRMTSAIIEMVNEMVVRFGLSPRKDTLVKALAAIRANKEIWRAIEVIEFLQNEGVHVGFECYEVVLEWCLENCQFVLAGKFVTEMTKRGFIPYIRSRQKVVEGLANIGEWELANALRQRFAQLRS</sequence>
<dbReference type="InterPro" id="IPR011990">
    <property type="entry name" value="TPR-like_helical_dom_sf"/>
</dbReference>
<comment type="similarity">
    <text evidence="1">Belongs to the PPR family. P subfamily.</text>
</comment>
<feature type="repeat" description="PPR" evidence="3">
    <location>
        <begin position="160"/>
        <end position="194"/>
    </location>
</feature>
<keyword evidence="2" id="KW-0677">Repeat</keyword>
<keyword evidence="4" id="KW-1185">Reference proteome</keyword>
<dbReference type="GeneID" id="107778491"/>
<dbReference type="PaxDb" id="4097-A0A1S3YPV3"/>
<dbReference type="Proteomes" id="UP000790787">
    <property type="component" value="Chromosome 7"/>
</dbReference>